<sequence length="82" mass="8752">MDIPVDLPADSTENLIYIPPVPVTEDLPRVLDGLDDISEDNASMVLSTISTNTESAEPDSGHSQITDMDLMIEADSPLGVNP</sequence>
<dbReference type="Proteomes" id="UP001473302">
    <property type="component" value="Unassembled WGS sequence"/>
</dbReference>
<protein>
    <submittedName>
        <fullName evidence="1">Uncharacterized protein</fullName>
    </submittedName>
</protein>
<name>A0ABP9ZEX8_9FUNG</name>
<comment type="caution">
    <text evidence="1">The sequence shown here is derived from an EMBL/GenBank/DDBJ whole genome shotgun (WGS) entry which is preliminary data.</text>
</comment>
<reference evidence="1 2" key="1">
    <citation type="submission" date="2024-04" db="EMBL/GenBank/DDBJ databases">
        <title>genome sequences of Mucor flavus KT1a and Helicostylum pulchrum KT1b strains isolated from the surface of a dry-aged beef.</title>
        <authorList>
            <person name="Toyotome T."/>
            <person name="Hosono M."/>
            <person name="Torimaru M."/>
            <person name="Fukuda K."/>
            <person name="Mikami N."/>
        </authorList>
    </citation>
    <scope>NUCLEOTIDE SEQUENCE [LARGE SCALE GENOMIC DNA]</scope>
    <source>
        <strain evidence="1 2">KT1a</strain>
    </source>
</reference>
<evidence type="ECO:0000313" key="1">
    <source>
        <dbReference type="EMBL" id="GAA5817675.1"/>
    </source>
</evidence>
<evidence type="ECO:0000313" key="2">
    <source>
        <dbReference type="Proteomes" id="UP001473302"/>
    </source>
</evidence>
<dbReference type="EMBL" id="BAABUK010000047">
    <property type="protein sequence ID" value="GAA5817675.1"/>
    <property type="molecule type" value="Genomic_DNA"/>
</dbReference>
<gene>
    <name evidence="1" type="ORF">MFLAVUS_011226</name>
</gene>
<proteinExistence type="predicted"/>
<organism evidence="1 2">
    <name type="scientific">Mucor flavus</name>
    <dbReference type="NCBI Taxonomy" id="439312"/>
    <lineage>
        <taxon>Eukaryota</taxon>
        <taxon>Fungi</taxon>
        <taxon>Fungi incertae sedis</taxon>
        <taxon>Mucoromycota</taxon>
        <taxon>Mucoromycotina</taxon>
        <taxon>Mucoromycetes</taxon>
        <taxon>Mucorales</taxon>
        <taxon>Mucorineae</taxon>
        <taxon>Mucoraceae</taxon>
        <taxon>Mucor</taxon>
    </lineage>
</organism>
<accession>A0ABP9ZEX8</accession>
<keyword evidence="2" id="KW-1185">Reference proteome</keyword>